<dbReference type="AlphaFoldDB" id="A0A8K0EFI3"/>
<evidence type="ECO:0000313" key="2">
    <source>
        <dbReference type="EMBL" id="CAH1251128.1"/>
    </source>
</evidence>
<evidence type="ECO:0000256" key="1">
    <source>
        <dbReference type="SAM" id="MobiDB-lite"/>
    </source>
</evidence>
<protein>
    <submittedName>
        <fullName evidence="2">Hypp8999 protein</fullName>
    </submittedName>
</protein>
<feature type="region of interest" description="Disordered" evidence="1">
    <location>
        <begin position="11"/>
        <end position="68"/>
    </location>
</feature>
<keyword evidence="3" id="KW-1185">Reference proteome</keyword>
<accession>A0A8K0EFI3</accession>
<sequence>MFSLFCVLTGPGLFTERDKGPSQATTRQRTARATRERGGAPRRDTPEQWEGRHLRVQLTPPGRMDAPD</sequence>
<evidence type="ECO:0000313" key="3">
    <source>
        <dbReference type="Proteomes" id="UP000838412"/>
    </source>
</evidence>
<dbReference type="EMBL" id="OV696703">
    <property type="protein sequence ID" value="CAH1251128.1"/>
    <property type="molecule type" value="Genomic_DNA"/>
</dbReference>
<feature type="compositionally biased region" description="Basic and acidic residues" evidence="1">
    <location>
        <begin position="33"/>
        <end position="53"/>
    </location>
</feature>
<organism evidence="2 3">
    <name type="scientific">Branchiostoma lanceolatum</name>
    <name type="common">Common lancelet</name>
    <name type="synonym">Amphioxus lanceolatum</name>
    <dbReference type="NCBI Taxonomy" id="7740"/>
    <lineage>
        <taxon>Eukaryota</taxon>
        <taxon>Metazoa</taxon>
        <taxon>Chordata</taxon>
        <taxon>Cephalochordata</taxon>
        <taxon>Leptocardii</taxon>
        <taxon>Amphioxiformes</taxon>
        <taxon>Branchiostomatidae</taxon>
        <taxon>Branchiostoma</taxon>
    </lineage>
</organism>
<proteinExistence type="predicted"/>
<dbReference type="Proteomes" id="UP000838412">
    <property type="component" value="Chromosome 18"/>
</dbReference>
<gene>
    <name evidence="2" type="primary">Hypp8999</name>
    <name evidence="2" type="ORF">BLAG_LOCUS11611</name>
</gene>
<name>A0A8K0EFI3_BRALA</name>
<reference evidence="2" key="1">
    <citation type="submission" date="2022-01" db="EMBL/GenBank/DDBJ databases">
        <authorList>
            <person name="Braso-Vives M."/>
        </authorList>
    </citation>
    <scope>NUCLEOTIDE SEQUENCE</scope>
</reference>